<dbReference type="Pfam" id="PF01527">
    <property type="entry name" value="HTH_Tnp_1"/>
    <property type="match status" value="1"/>
</dbReference>
<proteinExistence type="predicted"/>
<dbReference type="GO" id="GO:0004803">
    <property type="term" value="F:transposase activity"/>
    <property type="evidence" value="ECO:0007669"/>
    <property type="project" value="InterPro"/>
</dbReference>
<keyword evidence="1" id="KW-0175">Coiled coil</keyword>
<sequence length="109" mass="12494">MGKRPRFFDSEFKIMAVELSYAKGTAASAAKELGINESMLGKWRRDSRFNSRIDELNLRIDLNSSDTSRNLEQENKLLRKALKDATIERDILKKAISIFSKGDRNDIDL</sequence>
<name>A0A654CNL9_SPHMU</name>
<dbReference type="GO" id="GO:0003677">
    <property type="term" value="F:DNA binding"/>
    <property type="evidence" value="ECO:0007669"/>
    <property type="project" value="InterPro"/>
</dbReference>
<dbReference type="InterPro" id="IPR009057">
    <property type="entry name" value="Homeodomain-like_sf"/>
</dbReference>
<dbReference type="GO" id="GO:0006313">
    <property type="term" value="P:DNA transposition"/>
    <property type="evidence" value="ECO:0007669"/>
    <property type="project" value="InterPro"/>
</dbReference>
<evidence type="ECO:0000313" key="3">
    <source>
        <dbReference type="EMBL" id="VXC94397.1"/>
    </source>
</evidence>
<accession>A0A654CNL9</accession>
<evidence type="ECO:0000313" key="4">
    <source>
        <dbReference type="Proteomes" id="UP000432350"/>
    </source>
</evidence>
<evidence type="ECO:0008006" key="5">
    <source>
        <dbReference type="Google" id="ProtNLM"/>
    </source>
</evidence>
<dbReference type="RefSeq" id="WP_115049898.1">
    <property type="nucleotide sequence ID" value="NZ_CP068086.1"/>
</dbReference>
<gene>
    <name evidence="2" type="ORF">SPHINGO8BC_180002</name>
    <name evidence="3" type="ORF">SPHINGO8BC_51040</name>
</gene>
<feature type="coiled-coil region" evidence="1">
    <location>
        <begin position="68"/>
        <end position="95"/>
    </location>
</feature>
<dbReference type="AlphaFoldDB" id="A0A654CNL9"/>
<dbReference type="EMBL" id="CABWMV010000010">
    <property type="protein sequence ID" value="VXC76272.1"/>
    <property type="molecule type" value="Genomic_DNA"/>
</dbReference>
<organism evidence="3 4">
    <name type="scientific">Sphingobacterium multivorum</name>
    <dbReference type="NCBI Taxonomy" id="28454"/>
    <lineage>
        <taxon>Bacteria</taxon>
        <taxon>Pseudomonadati</taxon>
        <taxon>Bacteroidota</taxon>
        <taxon>Sphingobacteriia</taxon>
        <taxon>Sphingobacteriales</taxon>
        <taxon>Sphingobacteriaceae</taxon>
        <taxon>Sphingobacterium</taxon>
    </lineage>
</organism>
<dbReference type="InterPro" id="IPR002514">
    <property type="entry name" value="Transposase_8"/>
</dbReference>
<dbReference type="SUPFAM" id="SSF46689">
    <property type="entry name" value="Homeodomain-like"/>
    <property type="match status" value="1"/>
</dbReference>
<dbReference type="Proteomes" id="UP000432350">
    <property type="component" value="Unassembled WGS sequence"/>
</dbReference>
<protein>
    <recommendedName>
        <fullName evidence="5">Transposase</fullName>
    </recommendedName>
</protein>
<dbReference type="Gene3D" id="1.10.10.60">
    <property type="entry name" value="Homeodomain-like"/>
    <property type="match status" value="1"/>
</dbReference>
<evidence type="ECO:0000256" key="1">
    <source>
        <dbReference type="SAM" id="Coils"/>
    </source>
</evidence>
<reference evidence="3 4" key="1">
    <citation type="submission" date="2019-10" db="EMBL/GenBank/DDBJ databases">
        <authorList>
            <person name="Karimi E."/>
        </authorList>
    </citation>
    <scope>NUCLEOTIDE SEQUENCE [LARGE SCALE GENOMIC DNA]</scope>
    <source>
        <strain evidence="3">Sphingobacterium sp. 8BC</strain>
    </source>
</reference>
<evidence type="ECO:0000313" key="2">
    <source>
        <dbReference type="EMBL" id="VXC76272.1"/>
    </source>
</evidence>
<dbReference type="EMBL" id="CABWMV010000024">
    <property type="protein sequence ID" value="VXC94397.1"/>
    <property type="molecule type" value="Genomic_DNA"/>
</dbReference>